<reference evidence="8" key="2">
    <citation type="submission" date="2016-04" db="UniProtKB">
        <authorList>
            <consortium name="EnsemblMetazoa"/>
        </authorList>
    </citation>
    <scope>IDENTIFICATION</scope>
</reference>
<evidence type="ECO:0000259" key="7">
    <source>
        <dbReference type="PROSITE" id="PS51194"/>
    </source>
</evidence>
<keyword evidence="3" id="KW-0347">Helicase</keyword>
<evidence type="ECO:0000313" key="9">
    <source>
        <dbReference type="Proteomes" id="UP000005205"/>
    </source>
</evidence>
<feature type="region of interest" description="Disordered" evidence="6">
    <location>
        <begin position="515"/>
        <end position="550"/>
    </location>
</feature>
<feature type="compositionally biased region" description="Basic residues" evidence="6">
    <location>
        <begin position="515"/>
        <end position="526"/>
    </location>
</feature>
<organism evidence="8 9">
    <name type="scientific">Atta cephalotes</name>
    <name type="common">Leafcutter ant</name>
    <dbReference type="NCBI Taxonomy" id="12957"/>
    <lineage>
        <taxon>Eukaryota</taxon>
        <taxon>Metazoa</taxon>
        <taxon>Ecdysozoa</taxon>
        <taxon>Arthropoda</taxon>
        <taxon>Hexapoda</taxon>
        <taxon>Insecta</taxon>
        <taxon>Pterygota</taxon>
        <taxon>Neoptera</taxon>
        <taxon>Endopterygota</taxon>
        <taxon>Hymenoptera</taxon>
        <taxon>Apocrita</taxon>
        <taxon>Aculeata</taxon>
        <taxon>Formicoidea</taxon>
        <taxon>Formicidae</taxon>
        <taxon>Myrmicinae</taxon>
        <taxon>Atta</taxon>
    </lineage>
</organism>
<dbReference type="Proteomes" id="UP000005205">
    <property type="component" value="Unassembled WGS sequence"/>
</dbReference>
<dbReference type="EMBL" id="ADTU01013893">
    <property type="status" value="NOT_ANNOTATED_CDS"/>
    <property type="molecule type" value="Genomic_DNA"/>
</dbReference>
<reference evidence="9" key="1">
    <citation type="journal article" date="2011" name="PLoS Genet.">
        <title>The genome sequence of the leaf-cutter ant Atta cephalotes reveals insights into its obligate symbiotic lifestyle.</title>
        <authorList>
            <person name="Suen G."/>
            <person name="Teiling C."/>
            <person name="Li L."/>
            <person name="Holt C."/>
            <person name="Abouheif E."/>
            <person name="Bornberg-Bauer E."/>
            <person name="Bouffard P."/>
            <person name="Caldera E.J."/>
            <person name="Cash E."/>
            <person name="Cavanaugh A."/>
            <person name="Denas O."/>
            <person name="Elhaik E."/>
            <person name="Fave M.J."/>
            <person name="Gadau J."/>
            <person name="Gibson J.D."/>
            <person name="Graur D."/>
            <person name="Grubbs K.J."/>
            <person name="Hagen D.E."/>
            <person name="Harkins T.T."/>
            <person name="Helmkampf M."/>
            <person name="Hu H."/>
            <person name="Johnson B.R."/>
            <person name="Kim J."/>
            <person name="Marsh S.E."/>
            <person name="Moeller J.A."/>
            <person name="Munoz-Torres M.C."/>
            <person name="Murphy M.C."/>
            <person name="Naughton M.C."/>
            <person name="Nigam S."/>
            <person name="Overson R."/>
            <person name="Rajakumar R."/>
            <person name="Reese J.T."/>
            <person name="Scott J.J."/>
            <person name="Smith C.R."/>
            <person name="Tao S."/>
            <person name="Tsutsui N.D."/>
            <person name="Viljakainen L."/>
            <person name="Wissler L."/>
            <person name="Yandell M.D."/>
            <person name="Zimmer F."/>
            <person name="Taylor J."/>
            <person name="Slater S.C."/>
            <person name="Clifton S.W."/>
            <person name="Warren W.C."/>
            <person name="Elsik C.G."/>
            <person name="Smith C.D."/>
            <person name="Weinstock G.M."/>
            <person name="Gerardo N.M."/>
            <person name="Currie C.R."/>
        </authorList>
    </citation>
    <scope>NUCLEOTIDE SEQUENCE [LARGE SCALE GENOMIC DNA]</scope>
</reference>
<dbReference type="KEGG" id="acep:105619301"/>
<protein>
    <recommendedName>
        <fullName evidence="7">Helicase C-terminal domain-containing protein</fullName>
    </recommendedName>
</protein>
<dbReference type="InParanoid" id="A0A158NFA6"/>
<feature type="region of interest" description="Disordered" evidence="6">
    <location>
        <begin position="445"/>
        <end position="501"/>
    </location>
</feature>
<dbReference type="GO" id="GO:0003724">
    <property type="term" value="F:RNA helicase activity"/>
    <property type="evidence" value="ECO:0007669"/>
    <property type="project" value="TreeGrafter"/>
</dbReference>
<keyword evidence="1" id="KW-0547">Nucleotide-binding</keyword>
<keyword evidence="4" id="KW-0067">ATP-binding</keyword>
<dbReference type="PANTHER" id="PTHR47959">
    <property type="entry name" value="ATP-DEPENDENT RNA HELICASE RHLE-RELATED"/>
    <property type="match status" value="1"/>
</dbReference>
<keyword evidence="5" id="KW-0175">Coiled coil</keyword>
<evidence type="ECO:0000256" key="2">
    <source>
        <dbReference type="ARBA" id="ARBA00022801"/>
    </source>
</evidence>
<evidence type="ECO:0000256" key="6">
    <source>
        <dbReference type="SAM" id="MobiDB-lite"/>
    </source>
</evidence>
<feature type="coiled-coil region" evidence="5">
    <location>
        <begin position="394"/>
        <end position="434"/>
    </location>
</feature>
<gene>
    <name evidence="8" type="primary">105619301</name>
</gene>
<dbReference type="STRING" id="12957.A0A158NFA6"/>
<dbReference type="OrthoDB" id="10259843at2759"/>
<dbReference type="PROSITE" id="PS51194">
    <property type="entry name" value="HELICASE_CTER"/>
    <property type="match status" value="1"/>
</dbReference>
<keyword evidence="9" id="KW-1185">Reference proteome</keyword>
<evidence type="ECO:0000256" key="1">
    <source>
        <dbReference type="ARBA" id="ARBA00022741"/>
    </source>
</evidence>
<feature type="region of interest" description="Disordered" evidence="6">
    <location>
        <begin position="84"/>
        <end position="104"/>
    </location>
</feature>
<dbReference type="GO" id="GO:0005829">
    <property type="term" value="C:cytosol"/>
    <property type="evidence" value="ECO:0007669"/>
    <property type="project" value="TreeGrafter"/>
</dbReference>
<accession>A0A158NFA6</accession>
<dbReference type="InterPro" id="IPR027417">
    <property type="entry name" value="P-loop_NTPase"/>
</dbReference>
<dbReference type="Pfam" id="PF00271">
    <property type="entry name" value="Helicase_C"/>
    <property type="match status" value="1"/>
</dbReference>
<feature type="compositionally biased region" description="Basic and acidic residues" evidence="6">
    <location>
        <begin position="488"/>
        <end position="501"/>
    </location>
</feature>
<dbReference type="PANTHER" id="PTHR47959:SF1">
    <property type="entry name" value="ATP-DEPENDENT RNA HELICASE DBPA"/>
    <property type="match status" value="1"/>
</dbReference>
<evidence type="ECO:0000313" key="8">
    <source>
        <dbReference type="EnsemblMetazoa" id="XP_012056214.1"/>
    </source>
</evidence>
<feature type="region of interest" description="Disordered" evidence="6">
    <location>
        <begin position="1"/>
        <end position="49"/>
    </location>
</feature>
<dbReference type="SUPFAM" id="SSF52540">
    <property type="entry name" value="P-loop containing nucleoside triphosphate hydrolases"/>
    <property type="match status" value="1"/>
</dbReference>
<evidence type="ECO:0000256" key="5">
    <source>
        <dbReference type="SAM" id="Coils"/>
    </source>
</evidence>
<dbReference type="EnsemblMetazoa" id="XM_012200824.1">
    <property type="protein sequence ID" value="XP_012056214.1"/>
    <property type="gene ID" value="LOC105619301"/>
</dbReference>
<dbReference type="InterPro" id="IPR001650">
    <property type="entry name" value="Helicase_C-like"/>
</dbReference>
<dbReference type="SMART" id="SM00490">
    <property type="entry name" value="HELICc"/>
    <property type="match status" value="1"/>
</dbReference>
<proteinExistence type="predicted"/>
<feature type="compositionally biased region" description="Basic and acidic residues" evidence="6">
    <location>
        <begin position="527"/>
        <end position="538"/>
    </location>
</feature>
<feature type="domain" description="Helicase C-terminal" evidence="7">
    <location>
        <begin position="232"/>
        <end position="412"/>
    </location>
</feature>
<keyword evidence="2" id="KW-0378">Hydrolase</keyword>
<feature type="compositionally biased region" description="Basic residues" evidence="6">
    <location>
        <begin position="462"/>
        <end position="472"/>
    </location>
</feature>
<dbReference type="CDD" id="cd18787">
    <property type="entry name" value="SF2_C_DEAD"/>
    <property type="match status" value="1"/>
</dbReference>
<dbReference type="EMBL" id="ADTU01013894">
    <property type="status" value="NOT_ANNOTATED_CDS"/>
    <property type="molecule type" value="Genomic_DNA"/>
</dbReference>
<evidence type="ECO:0000256" key="3">
    <source>
        <dbReference type="ARBA" id="ARBA00022806"/>
    </source>
</evidence>
<sequence>MMSNCDLIKTIKDDQEVPNYSENSDEEDDFQPRKQKKKENKDFDKSFQFTSAEHNLDPWNDLNKYIKRKPNTKLDDKIKKVRKEYQGQAGTEDDPIKIEPGIGQDDDVISLSEDELKKDIFKTKEKKSRIKNMKEKDEVIDFEEYTDSQTYTTFYQMNLSRPLLKMQILYWTVMLDEYFAEQMKYIVKQCSRSRQTILFSATMTEEVEDLAAVSLDKPIKIFVDSNQDVAFNLRQEFIRIRKEREGDREAILAALVCRTFHDHTMVFLQTKKQAHRLHILLGLLGVKIGELHGNLTQPQRLENLRKFKDEEIDILLATDVAARGLDISGVKTVINFVMPATLQHYIHRVGRTARAGRGGVSVSLAGEQERTLVKKIIKQAKNPVKNRIIPPDIIEKYNKKLESLESDVQKILQEEKSEKELAKVENEANRIEKILKVEGGKEQRSWFQSKKERKKEKDNFRLTKKQVGKNKKHEKEPSNIVQEKKKKAQNELQKDTAEDRAKKELEKIAAYQARLAKKSNRQKKIRTVTDENNRDFAKKRSLKRPKSSFAADLTDTSKKGVKRMRYETITICHMSHRSTDE</sequence>
<dbReference type="FunCoup" id="A0A158NFA6">
    <property type="interactions" value="1488"/>
</dbReference>
<dbReference type="GO" id="GO:0005524">
    <property type="term" value="F:ATP binding"/>
    <property type="evidence" value="ECO:0007669"/>
    <property type="project" value="UniProtKB-KW"/>
</dbReference>
<dbReference type="AlphaFoldDB" id="A0A158NFA6"/>
<dbReference type="Gene3D" id="3.40.50.300">
    <property type="entry name" value="P-loop containing nucleotide triphosphate hydrolases"/>
    <property type="match status" value="2"/>
</dbReference>
<evidence type="ECO:0000256" key="4">
    <source>
        <dbReference type="ARBA" id="ARBA00022840"/>
    </source>
</evidence>
<dbReference type="GO" id="GO:0016787">
    <property type="term" value="F:hydrolase activity"/>
    <property type="evidence" value="ECO:0007669"/>
    <property type="project" value="UniProtKB-KW"/>
</dbReference>
<name>A0A158NFA6_ATTCE</name>
<dbReference type="InterPro" id="IPR050079">
    <property type="entry name" value="DEAD_box_RNA_helicase"/>
</dbReference>